<evidence type="ECO:0000256" key="1">
    <source>
        <dbReference type="ARBA" id="ARBA00023015"/>
    </source>
</evidence>
<evidence type="ECO:0000259" key="4">
    <source>
        <dbReference type="PROSITE" id="PS50949"/>
    </source>
</evidence>
<dbReference type="GO" id="GO:0003700">
    <property type="term" value="F:DNA-binding transcription factor activity"/>
    <property type="evidence" value="ECO:0007669"/>
    <property type="project" value="InterPro"/>
</dbReference>
<dbReference type="Pfam" id="PF00392">
    <property type="entry name" value="GntR"/>
    <property type="match status" value="1"/>
</dbReference>
<keyword evidence="2 5" id="KW-0238">DNA-binding</keyword>
<dbReference type="PANTHER" id="PTHR43537:SF5">
    <property type="entry name" value="UXU OPERON TRANSCRIPTIONAL REGULATOR"/>
    <property type="match status" value="1"/>
</dbReference>
<reference evidence="5 6" key="1">
    <citation type="submission" date="2020-08" db="EMBL/GenBank/DDBJ databases">
        <title>Sequencing the genomes of 1000 actinobacteria strains.</title>
        <authorList>
            <person name="Klenk H.-P."/>
        </authorList>
    </citation>
    <scope>NUCLEOTIDE SEQUENCE [LARGE SCALE GENOMIC DNA]</scope>
    <source>
        <strain evidence="5 6">DSM 45582</strain>
    </source>
</reference>
<feature type="domain" description="HTH gntR-type" evidence="4">
    <location>
        <begin position="14"/>
        <end position="81"/>
    </location>
</feature>
<keyword evidence="6" id="KW-1185">Reference proteome</keyword>
<dbReference type="SMART" id="SM00345">
    <property type="entry name" value="HTH_GNTR"/>
    <property type="match status" value="1"/>
</dbReference>
<dbReference type="SUPFAM" id="SSF46785">
    <property type="entry name" value="Winged helix' DNA-binding domain"/>
    <property type="match status" value="1"/>
</dbReference>
<dbReference type="Gene3D" id="1.20.120.530">
    <property type="entry name" value="GntR ligand-binding domain-like"/>
    <property type="match status" value="1"/>
</dbReference>
<dbReference type="Pfam" id="PF07729">
    <property type="entry name" value="FCD"/>
    <property type="match status" value="1"/>
</dbReference>
<dbReference type="InterPro" id="IPR036390">
    <property type="entry name" value="WH_DNA-bd_sf"/>
</dbReference>
<dbReference type="RefSeq" id="WP_184479254.1">
    <property type="nucleotide sequence ID" value="NZ_JACHIV010000001.1"/>
</dbReference>
<dbReference type="SUPFAM" id="SSF48008">
    <property type="entry name" value="GntR ligand-binding domain-like"/>
    <property type="match status" value="1"/>
</dbReference>
<evidence type="ECO:0000256" key="3">
    <source>
        <dbReference type="ARBA" id="ARBA00023163"/>
    </source>
</evidence>
<gene>
    <name evidence="5" type="ORF">BJ969_002675</name>
</gene>
<dbReference type="AlphaFoldDB" id="A0A840NMV9"/>
<name>A0A840NMV9_9PSEU</name>
<dbReference type="PANTHER" id="PTHR43537">
    <property type="entry name" value="TRANSCRIPTIONAL REGULATOR, GNTR FAMILY"/>
    <property type="match status" value="1"/>
</dbReference>
<keyword evidence="1" id="KW-0805">Transcription regulation</keyword>
<dbReference type="PROSITE" id="PS50949">
    <property type="entry name" value="HTH_GNTR"/>
    <property type="match status" value="1"/>
</dbReference>
<dbReference type="InterPro" id="IPR011711">
    <property type="entry name" value="GntR_C"/>
</dbReference>
<dbReference type="InterPro" id="IPR008920">
    <property type="entry name" value="TF_FadR/GntR_C"/>
</dbReference>
<evidence type="ECO:0000313" key="6">
    <source>
        <dbReference type="Proteomes" id="UP000580474"/>
    </source>
</evidence>
<protein>
    <submittedName>
        <fullName evidence="5">DNA-binding GntR family transcriptional regulator</fullName>
    </submittedName>
</protein>
<organism evidence="5 6">
    <name type="scientific">Saccharopolyspora gloriosae</name>
    <dbReference type="NCBI Taxonomy" id="455344"/>
    <lineage>
        <taxon>Bacteria</taxon>
        <taxon>Bacillati</taxon>
        <taxon>Actinomycetota</taxon>
        <taxon>Actinomycetes</taxon>
        <taxon>Pseudonocardiales</taxon>
        <taxon>Pseudonocardiaceae</taxon>
        <taxon>Saccharopolyspora</taxon>
    </lineage>
</organism>
<accession>A0A840NMV9</accession>
<sequence length="226" mass="24652">MESSLGSIRTAQRRGLADEAADRVREAIFAGVVAPGDPLREVELASSLDISRGAVREGLAVLAREGLVRSGWHRGTKVIEVTAADAEEVYALRAALERLAVRSASGRATADDCAELDAQVDVIAAELTAGAEVGRLLALDIDFHDRIYRLAGNQRLLAAWQAIRSQIYLFQLTRVRLGDEQYREIVVAEHRELVRLLRAGHDSLEQAAEDHVRDAGRSLIAALAQR</sequence>
<evidence type="ECO:0000256" key="2">
    <source>
        <dbReference type="ARBA" id="ARBA00023125"/>
    </source>
</evidence>
<evidence type="ECO:0000313" key="5">
    <source>
        <dbReference type="EMBL" id="MBB5069587.1"/>
    </source>
</evidence>
<dbReference type="EMBL" id="JACHIV010000001">
    <property type="protein sequence ID" value="MBB5069587.1"/>
    <property type="molecule type" value="Genomic_DNA"/>
</dbReference>
<comment type="caution">
    <text evidence="5">The sequence shown here is derived from an EMBL/GenBank/DDBJ whole genome shotgun (WGS) entry which is preliminary data.</text>
</comment>
<dbReference type="Proteomes" id="UP000580474">
    <property type="component" value="Unassembled WGS sequence"/>
</dbReference>
<dbReference type="GO" id="GO:0003677">
    <property type="term" value="F:DNA binding"/>
    <property type="evidence" value="ECO:0007669"/>
    <property type="project" value="UniProtKB-KW"/>
</dbReference>
<dbReference type="InterPro" id="IPR036388">
    <property type="entry name" value="WH-like_DNA-bd_sf"/>
</dbReference>
<dbReference type="SMART" id="SM00895">
    <property type="entry name" value="FCD"/>
    <property type="match status" value="1"/>
</dbReference>
<keyword evidence="3" id="KW-0804">Transcription</keyword>
<proteinExistence type="predicted"/>
<dbReference type="Gene3D" id="1.10.10.10">
    <property type="entry name" value="Winged helix-like DNA-binding domain superfamily/Winged helix DNA-binding domain"/>
    <property type="match status" value="1"/>
</dbReference>
<dbReference type="InterPro" id="IPR000524">
    <property type="entry name" value="Tscrpt_reg_HTH_GntR"/>
</dbReference>